<comment type="similarity">
    <text evidence="1">Belongs to the peptidase U62 family.</text>
</comment>
<evidence type="ECO:0008006" key="10">
    <source>
        <dbReference type="Google" id="ProtNLM"/>
    </source>
</evidence>
<dbReference type="PIRSF" id="PIRSF004919">
    <property type="entry name" value="TldD"/>
    <property type="match status" value="1"/>
</dbReference>
<keyword evidence="4" id="KW-0482">Metalloprotease</keyword>
<dbReference type="Pfam" id="PF19290">
    <property type="entry name" value="PmbA_TldD_2nd"/>
    <property type="match status" value="1"/>
</dbReference>
<evidence type="ECO:0000256" key="3">
    <source>
        <dbReference type="ARBA" id="ARBA00022801"/>
    </source>
</evidence>
<dbReference type="InterPro" id="IPR051463">
    <property type="entry name" value="Peptidase_U62_metallo"/>
</dbReference>
<dbReference type="EMBL" id="NIZT01000010">
    <property type="protein sequence ID" value="RBQ24115.1"/>
    <property type="molecule type" value="Genomic_DNA"/>
</dbReference>
<dbReference type="InterPro" id="IPR045569">
    <property type="entry name" value="Metalloprtase-TldD/E_C"/>
</dbReference>
<dbReference type="PANTHER" id="PTHR30624:SF0">
    <property type="entry name" value="METALLOPROTEASE SLR0863"/>
    <property type="match status" value="1"/>
</dbReference>
<dbReference type="PANTHER" id="PTHR30624">
    <property type="entry name" value="UNCHARACTERIZED PROTEIN TLDD AND PMBA"/>
    <property type="match status" value="1"/>
</dbReference>
<dbReference type="InterPro" id="IPR045570">
    <property type="entry name" value="Metalloprtase-TldD/E_cen_dom"/>
</dbReference>
<dbReference type="GO" id="GO:0008237">
    <property type="term" value="F:metallopeptidase activity"/>
    <property type="evidence" value="ECO:0007669"/>
    <property type="project" value="UniProtKB-KW"/>
</dbReference>
<sequence>MEENLDIFRKTIDNISSNVDYVDIRAVEGNSTNIIMKDNKIQEINTGIDIGVRIRVLNNGAWGFAFTSDLNKIDEIANTAMKLSNVLKGDVKLAEAETVDDKVKTPRKISFEDVSIEDKKEIIIDASKSATFDEVVSTTVSYYDSESKSLFSNSEGSSILLDEARVGLFLNVAASSGENIQFGHGSIGGAKGFESLEDQDIEQFGRKIGEKTNRLLKASTPPSGKFSIITDNELTGVFVHEALGHAVEADLILQNDSILKGKMNNVIGSDIVNIIDDASNMNGFGYYAYDGEGIKTKKNQLVKNGELVSLLSSRESASKLGMKSSGNVRSIVSEQPIVRMSNTYLEPGDMNFDELIEDISEGIYLKGSRGGQVDTGKGIFQFNAVESFEIENREIKGPLRDVSLSGNVLETLKNVDGIGNDFKLGIGFCGKSGQSAPVGDGGPHTRILNATVGGK</sequence>
<reference evidence="8 9" key="1">
    <citation type="submission" date="2018-06" db="EMBL/GenBank/DDBJ databases">
        <title>Genomic insight into two independent archaeal endosymbiosis events.</title>
        <authorList>
            <person name="Lind A.E."/>
            <person name="Lewis W.H."/>
            <person name="Spang A."/>
            <person name="Guy L."/>
            <person name="Embley M.T."/>
            <person name="Ettema T.J.G."/>
        </authorList>
    </citation>
    <scope>NUCLEOTIDE SEQUENCE [LARGE SCALE GENOMIC DNA]</scope>
    <source>
        <strain evidence="8">NOE</strain>
    </source>
</reference>
<dbReference type="GO" id="GO:0005829">
    <property type="term" value="C:cytosol"/>
    <property type="evidence" value="ECO:0007669"/>
    <property type="project" value="TreeGrafter"/>
</dbReference>
<dbReference type="InterPro" id="IPR036059">
    <property type="entry name" value="TldD/PmbA_sf"/>
</dbReference>
<evidence type="ECO:0000259" key="7">
    <source>
        <dbReference type="Pfam" id="PF19290"/>
    </source>
</evidence>
<evidence type="ECO:0000259" key="6">
    <source>
        <dbReference type="Pfam" id="PF19289"/>
    </source>
</evidence>
<name>A0A366MD59_9EURY</name>
<accession>A0A366MD59</accession>
<feature type="domain" description="Metalloprotease TldD/E C-terminal" evidence="6">
    <location>
        <begin position="223"/>
        <end position="454"/>
    </location>
</feature>
<feature type="domain" description="Metalloprotease TldD/E central" evidence="7">
    <location>
        <begin position="111"/>
        <end position="216"/>
    </location>
</feature>
<gene>
    <name evidence="8" type="ORF">ALNOE001_05020</name>
</gene>
<dbReference type="Pfam" id="PF19289">
    <property type="entry name" value="PmbA_TldD_3rd"/>
    <property type="match status" value="1"/>
</dbReference>
<comment type="caution">
    <text evidence="8">The sequence shown here is derived from an EMBL/GenBank/DDBJ whole genome shotgun (WGS) entry which is preliminary data.</text>
</comment>
<dbReference type="GO" id="GO:0006508">
    <property type="term" value="P:proteolysis"/>
    <property type="evidence" value="ECO:0007669"/>
    <property type="project" value="UniProtKB-KW"/>
</dbReference>
<evidence type="ECO:0000256" key="2">
    <source>
        <dbReference type="ARBA" id="ARBA00022670"/>
    </source>
</evidence>
<dbReference type="AlphaFoldDB" id="A0A366MD59"/>
<evidence type="ECO:0000256" key="1">
    <source>
        <dbReference type="ARBA" id="ARBA00005836"/>
    </source>
</evidence>
<protein>
    <recommendedName>
        <fullName evidence="10">Zinc metalloprotease TldD</fullName>
    </recommendedName>
</protein>
<dbReference type="InterPro" id="IPR002510">
    <property type="entry name" value="Metalloprtase-TldD/E_N"/>
</dbReference>
<evidence type="ECO:0000313" key="8">
    <source>
        <dbReference type="EMBL" id="RBQ24115.1"/>
    </source>
</evidence>
<keyword evidence="3" id="KW-0378">Hydrolase</keyword>
<keyword evidence="9" id="KW-1185">Reference proteome</keyword>
<dbReference type="InterPro" id="IPR035068">
    <property type="entry name" value="TldD/PmbA_N"/>
</dbReference>
<feature type="domain" description="Metalloprotease TldD/E N-terminal" evidence="5">
    <location>
        <begin position="22"/>
        <end position="83"/>
    </location>
</feature>
<evidence type="ECO:0000313" key="9">
    <source>
        <dbReference type="Proteomes" id="UP000253099"/>
    </source>
</evidence>
<dbReference type="Proteomes" id="UP000253099">
    <property type="component" value="Unassembled WGS sequence"/>
</dbReference>
<evidence type="ECO:0000256" key="4">
    <source>
        <dbReference type="ARBA" id="ARBA00023049"/>
    </source>
</evidence>
<evidence type="ECO:0000259" key="5">
    <source>
        <dbReference type="Pfam" id="PF01523"/>
    </source>
</evidence>
<organism evidence="8 9">
    <name type="scientific">Candidatus Methanobinarius endosymbioticus</name>
    <dbReference type="NCBI Taxonomy" id="2006182"/>
    <lineage>
        <taxon>Archaea</taxon>
        <taxon>Methanobacteriati</taxon>
        <taxon>Methanobacteriota</taxon>
        <taxon>Methanomada group</taxon>
        <taxon>Methanobacteria</taxon>
        <taxon>Methanobacteriales</taxon>
        <taxon>Methanobacteriaceae</taxon>
        <taxon>Candidatus Methanobinarius</taxon>
    </lineage>
</organism>
<dbReference type="SUPFAM" id="SSF111283">
    <property type="entry name" value="Putative modulator of DNA gyrase, PmbA/TldD"/>
    <property type="match status" value="1"/>
</dbReference>
<dbReference type="Gene3D" id="3.30.2290.10">
    <property type="entry name" value="PmbA/TldD superfamily"/>
    <property type="match status" value="1"/>
</dbReference>
<dbReference type="Pfam" id="PF01523">
    <property type="entry name" value="PmbA_TldD_1st"/>
    <property type="match status" value="1"/>
</dbReference>
<keyword evidence="2" id="KW-0645">Protease</keyword>
<proteinExistence type="inferred from homology"/>
<dbReference type="InterPro" id="IPR025502">
    <property type="entry name" value="TldD"/>
</dbReference>